<dbReference type="AlphaFoldDB" id="A0A669Q6M6"/>
<dbReference type="PANTHER" id="PTHR45616:SF62">
    <property type="entry name" value="IF ROD DOMAIN-CONTAINING PROTEIN"/>
    <property type="match status" value="1"/>
</dbReference>
<dbReference type="PROSITE" id="PS51842">
    <property type="entry name" value="IF_ROD_2"/>
    <property type="match status" value="1"/>
</dbReference>
<dbReference type="Proteomes" id="UP000472261">
    <property type="component" value="Unplaced"/>
</dbReference>
<proteinExistence type="inferred from homology"/>
<evidence type="ECO:0000256" key="6">
    <source>
        <dbReference type="SAM" id="MobiDB-lite"/>
    </source>
</evidence>
<dbReference type="Gene3D" id="1.20.5.170">
    <property type="match status" value="1"/>
</dbReference>
<comment type="similarity">
    <text evidence="3 4">Belongs to the intermediate filament family.</text>
</comment>
<dbReference type="InterPro" id="IPR003054">
    <property type="entry name" value="Keratin_II"/>
</dbReference>
<dbReference type="FunFam" id="1.20.5.500:FF:000001">
    <property type="entry name" value="Type II keratin 23"/>
    <property type="match status" value="1"/>
</dbReference>
<evidence type="ECO:0000256" key="1">
    <source>
        <dbReference type="ARBA" id="ARBA00022754"/>
    </source>
</evidence>
<dbReference type="Gene3D" id="1.20.5.1160">
    <property type="entry name" value="Vasodilator-stimulated phosphoprotein"/>
    <property type="match status" value="1"/>
</dbReference>
<evidence type="ECO:0000259" key="7">
    <source>
        <dbReference type="PROSITE" id="PS51842"/>
    </source>
</evidence>
<evidence type="ECO:0000313" key="8">
    <source>
        <dbReference type="Ensembl" id="ENSPCLP00000014018.1"/>
    </source>
</evidence>
<evidence type="ECO:0000313" key="9">
    <source>
        <dbReference type="Proteomes" id="UP000472261"/>
    </source>
</evidence>
<name>A0A669Q6M6_PHACC</name>
<evidence type="ECO:0000256" key="4">
    <source>
        <dbReference type="RuleBase" id="RU000685"/>
    </source>
</evidence>
<dbReference type="PRINTS" id="PR01276">
    <property type="entry name" value="TYPE2KERATIN"/>
</dbReference>
<dbReference type="Pfam" id="PF16208">
    <property type="entry name" value="Keratin_2_head"/>
    <property type="match status" value="1"/>
</dbReference>
<reference evidence="8" key="1">
    <citation type="submission" date="2025-08" db="UniProtKB">
        <authorList>
            <consortium name="Ensembl"/>
        </authorList>
    </citation>
    <scope>IDENTIFICATION</scope>
</reference>
<organism evidence="8 9">
    <name type="scientific">Phasianus colchicus</name>
    <name type="common">Common pheasant</name>
    <dbReference type="NCBI Taxonomy" id="9054"/>
    <lineage>
        <taxon>Eukaryota</taxon>
        <taxon>Metazoa</taxon>
        <taxon>Chordata</taxon>
        <taxon>Craniata</taxon>
        <taxon>Vertebrata</taxon>
        <taxon>Euteleostomi</taxon>
        <taxon>Archelosauria</taxon>
        <taxon>Archosauria</taxon>
        <taxon>Dinosauria</taxon>
        <taxon>Saurischia</taxon>
        <taxon>Theropoda</taxon>
        <taxon>Coelurosauria</taxon>
        <taxon>Aves</taxon>
        <taxon>Neognathae</taxon>
        <taxon>Galloanserae</taxon>
        <taxon>Galliformes</taxon>
        <taxon>Phasianidae</taxon>
        <taxon>Phasianinae</taxon>
        <taxon>Phasianus</taxon>
    </lineage>
</organism>
<dbReference type="InterPro" id="IPR018039">
    <property type="entry name" value="IF_conserved"/>
</dbReference>
<accession>A0A669Q6M6</accession>
<keyword evidence="9" id="KW-1185">Reference proteome</keyword>
<evidence type="ECO:0000256" key="5">
    <source>
        <dbReference type="SAM" id="Coils"/>
    </source>
</evidence>
<keyword evidence="1 4" id="KW-0403">Intermediate filament</keyword>
<feature type="domain" description="IF rod" evidence="7">
    <location>
        <begin position="71"/>
        <end position="384"/>
    </location>
</feature>
<dbReference type="SMART" id="SM01391">
    <property type="entry name" value="Filament"/>
    <property type="match status" value="1"/>
</dbReference>
<feature type="coiled-coil region" evidence="5">
    <location>
        <begin position="182"/>
        <end position="216"/>
    </location>
</feature>
<dbReference type="GO" id="GO:0005615">
    <property type="term" value="C:extracellular space"/>
    <property type="evidence" value="ECO:0007669"/>
    <property type="project" value="TreeGrafter"/>
</dbReference>
<feature type="region of interest" description="Disordered" evidence="6">
    <location>
        <begin position="455"/>
        <end position="504"/>
    </location>
</feature>
<dbReference type="Pfam" id="PF00038">
    <property type="entry name" value="Filament"/>
    <property type="match status" value="1"/>
</dbReference>
<feature type="compositionally biased region" description="Low complexity" evidence="6">
    <location>
        <begin position="458"/>
        <end position="471"/>
    </location>
</feature>
<dbReference type="Ensembl" id="ENSPCLT00000018635.1">
    <property type="protein sequence ID" value="ENSPCLP00000014018.1"/>
    <property type="gene ID" value="ENSPCLG00000011506.1"/>
</dbReference>
<dbReference type="Gene3D" id="1.20.5.500">
    <property type="entry name" value="Single helix bin"/>
    <property type="match status" value="1"/>
</dbReference>
<dbReference type="OMA" id="MRNQCAT"/>
<feature type="coiled-coil region" evidence="5">
    <location>
        <begin position="282"/>
        <end position="362"/>
    </location>
</feature>
<dbReference type="GO" id="GO:0045095">
    <property type="term" value="C:keratin filament"/>
    <property type="evidence" value="ECO:0007669"/>
    <property type="project" value="InterPro"/>
</dbReference>
<feature type="compositionally biased region" description="Low complexity" evidence="6">
    <location>
        <begin position="480"/>
        <end position="498"/>
    </location>
</feature>
<dbReference type="SUPFAM" id="SSF64593">
    <property type="entry name" value="Intermediate filament protein, coiled coil region"/>
    <property type="match status" value="2"/>
</dbReference>
<dbReference type="GO" id="GO:0045109">
    <property type="term" value="P:intermediate filament organization"/>
    <property type="evidence" value="ECO:0007669"/>
    <property type="project" value="TreeGrafter"/>
</dbReference>
<reference evidence="8" key="2">
    <citation type="submission" date="2025-09" db="UniProtKB">
        <authorList>
            <consortium name="Ensembl"/>
        </authorList>
    </citation>
    <scope>IDENTIFICATION</scope>
</reference>
<keyword evidence="2 5" id="KW-0175">Coiled coil</keyword>
<dbReference type="GO" id="GO:0031424">
    <property type="term" value="P:keratinization"/>
    <property type="evidence" value="ECO:0007669"/>
    <property type="project" value="TreeGrafter"/>
</dbReference>
<dbReference type="PANTHER" id="PTHR45616">
    <property type="entry name" value="GATA-TYPE DOMAIN-CONTAINING PROTEIN"/>
    <property type="match status" value="1"/>
</dbReference>
<evidence type="ECO:0000256" key="2">
    <source>
        <dbReference type="ARBA" id="ARBA00023054"/>
    </source>
</evidence>
<dbReference type="InterPro" id="IPR032444">
    <property type="entry name" value="Keratin_2_head"/>
</dbReference>
<dbReference type="InterPro" id="IPR039008">
    <property type="entry name" value="IF_rod_dom"/>
</dbReference>
<evidence type="ECO:0000256" key="3">
    <source>
        <dbReference type="ARBA" id="ARBA00061646"/>
    </source>
</evidence>
<protein>
    <recommendedName>
        <fullName evidence="7">IF rod domain-containing protein</fullName>
    </recommendedName>
</protein>
<sequence length="504" mass="52992">CPLPDCCPGGLGFGGPGGMGGFGGLGGGRGPVGFGGPPGMGTIQEVTVNQSLLAPLNLEIDPNIQQVRKEEKEQIKTLNNKFASFIDKVRFLEQQNKVLETKWTLLQDQGQKNSTGKNNLDPLFEAYINNLKRQLANLLSERGRMDGELKSMQDLVEDFKNKAKEEITSAADVPTAVLFQDVDAAYMNKVELEAKVDALTDELNFLRALYEAELAQLSAQASDTAVILSMDNNRDLDLSSIIAEVKAQYEDIANRSRAEAEAWYQTKYEELQATAGKHGDDLRNTKGEISELNRLIQRIRAEIENTRNQCATLQTAIGDSEERGELALKDAKAKMMELEDALQKAKADMARQLREYQELMNVKLALDIEIATYRKLLEGEESRWVQNSCGGSGYGLGGGGGSGYGLGGGGGSGYSLGGGGGGYSFGSGGGLGLGGGGGLGGGYGGGSGLGLGGGSSGSGLSSAGGNFSSGSAKGTNPGVKIVSKTSSSKKSIKSQSLKNASQPE</sequence>
<dbReference type="PROSITE" id="PS00226">
    <property type="entry name" value="IF_ROD_1"/>
    <property type="match status" value="1"/>
</dbReference>
<dbReference type="FunFam" id="1.20.5.170:FF:000004">
    <property type="entry name" value="Keratin, type II cytoskeletal 5"/>
    <property type="match status" value="1"/>
</dbReference>
<dbReference type="FunFam" id="1.20.5.1160:FF:000001">
    <property type="entry name" value="Keratin type II"/>
    <property type="match status" value="1"/>
</dbReference>
<feature type="coiled-coil region" evidence="5">
    <location>
        <begin position="68"/>
        <end position="95"/>
    </location>
</feature>
<dbReference type="GO" id="GO:0030280">
    <property type="term" value="F:structural constituent of skin epidermis"/>
    <property type="evidence" value="ECO:0007669"/>
    <property type="project" value="TreeGrafter"/>
</dbReference>